<name>A0A6P0UAB8_9FLAO</name>
<feature type="region of interest" description="Disordered" evidence="1">
    <location>
        <begin position="489"/>
        <end position="518"/>
    </location>
</feature>
<proteinExistence type="predicted"/>
<dbReference type="GO" id="GO:0004062">
    <property type="term" value="F:aryl sulfotransferase activity"/>
    <property type="evidence" value="ECO:0007669"/>
    <property type="project" value="InterPro"/>
</dbReference>
<dbReference type="Pfam" id="PF05935">
    <property type="entry name" value="Arylsulfotrans"/>
    <property type="match status" value="1"/>
</dbReference>
<dbReference type="AlphaFoldDB" id="A0A6P0UAB8"/>
<dbReference type="PANTHER" id="PTHR35340">
    <property type="entry name" value="PQQ ENZYME REPEAT PROTEIN-RELATED"/>
    <property type="match status" value="1"/>
</dbReference>
<comment type="caution">
    <text evidence="2">The sequence shown here is derived from an EMBL/GenBank/DDBJ whole genome shotgun (WGS) entry which is preliminary data.</text>
</comment>
<dbReference type="EMBL" id="JAABOP010000001">
    <property type="protein sequence ID" value="NER09977.1"/>
    <property type="molecule type" value="Genomic_DNA"/>
</dbReference>
<evidence type="ECO:0008006" key="4">
    <source>
        <dbReference type="Google" id="ProtNLM"/>
    </source>
</evidence>
<dbReference type="PANTHER" id="PTHR35340:SF5">
    <property type="entry name" value="ASST-DOMAIN-CONTAINING PROTEIN"/>
    <property type="match status" value="1"/>
</dbReference>
<evidence type="ECO:0000256" key="1">
    <source>
        <dbReference type="SAM" id="MobiDB-lite"/>
    </source>
</evidence>
<protein>
    <recommendedName>
        <fullName evidence="4">Arylsulfotransferase ASST</fullName>
    </recommendedName>
</protein>
<evidence type="ECO:0000313" key="3">
    <source>
        <dbReference type="Proteomes" id="UP000468443"/>
    </source>
</evidence>
<accession>A0A6P0UAB8</accession>
<reference evidence="2 3" key="1">
    <citation type="submission" date="2020-01" db="EMBL/GenBank/DDBJ databases">
        <title>Muriicola jejuensis KCTC 22299.</title>
        <authorList>
            <person name="Wang G."/>
        </authorList>
    </citation>
    <scope>NUCLEOTIDE SEQUENCE [LARGE SCALE GENOMIC DNA]</scope>
    <source>
        <strain evidence="2 3">KCTC 22299</strain>
    </source>
</reference>
<dbReference type="InterPro" id="IPR053143">
    <property type="entry name" value="Arylsulfate_ST"/>
</dbReference>
<keyword evidence="3" id="KW-1185">Reference proteome</keyword>
<dbReference type="RefSeq" id="WP_163692002.1">
    <property type="nucleotide sequence ID" value="NZ_FXTW01000001.1"/>
</dbReference>
<dbReference type="Proteomes" id="UP000468443">
    <property type="component" value="Unassembled WGS sequence"/>
</dbReference>
<dbReference type="InterPro" id="IPR010262">
    <property type="entry name" value="Arylsulfotransferase_bact"/>
</dbReference>
<organism evidence="2 3">
    <name type="scientific">Muriicola jejuensis</name>
    <dbReference type="NCBI Taxonomy" id="504488"/>
    <lineage>
        <taxon>Bacteria</taxon>
        <taxon>Pseudomonadati</taxon>
        <taxon>Bacteroidota</taxon>
        <taxon>Flavobacteriia</taxon>
        <taxon>Flavobacteriales</taxon>
        <taxon>Flavobacteriaceae</taxon>
        <taxon>Muriicola</taxon>
    </lineage>
</organism>
<gene>
    <name evidence="2" type="ORF">GWK09_05585</name>
</gene>
<dbReference type="SUPFAM" id="SSF63829">
    <property type="entry name" value="Calcium-dependent phosphotriesterase"/>
    <property type="match status" value="1"/>
</dbReference>
<sequence length="518" mass="58397">MKKVFYYAVSALMLGLMINCSQDKGKEDKKDRNMFGHYIPRGLTITTEGLTPGYVMFSVPNSGSTYLVNRDGKVVHEWKGTYEAFNSYLMDDGSVFVGENDVDYPVFGFGGPYGRIQKISWDGKVLWDYELADEKHILHHDFAVKPNGNILAIVYEAISYEEALAMGRAPHLIPHSGPWLEKIVELEPQGERGAKVVWEWNLADHLIQDLDPEKPNYGDPGAHPELLNFNTGDSIPEPISQDSLDQLKTMGHGGRNLTRFNPMSDLYHFNAINYHPELEQIAISSPELSEILIIDQSTTTEEAASHSGGKRGKGGDFLYRWGNPENYHHGDSTQRRLMYQHDVRWIEPGKPGAGNLTIFNNNIPNVPDSLQYTAIYEIKPPLLDDGTYLLRETGDYGPDELEWSYVAKDTLSFYASFISGAHRMENGNTFINAGPMGRFFEVTPDRDIVWEYINPYRGKATKPNGDPDDPMPMAYSTFRATFVPADHPAFAGKTLEPLDPQPEEFKLPPPPPKEEKEE</sequence>
<evidence type="ECO:0000313" key="2">
    <source>
        <dbReference type="EMBL" id="NER09977.1"/>
    </source>
</evidence>